<feature type="domain" description="Glycosyltransferase 2-like" evidence="2">
    <location>
        <begin position="9"/>
        <end position="176"/>
    </location>
</feature>
<proteinExistence type="predicted"/>
<dbReference type="GO" id="GO:0016758">
    <property type="term" value="F:hexosyltransferase activity"/>
    <property type="evidence" value="ECO:0007669"/>
    <property type="project" value="UniProtKB-ARBA"/>
</dbReference>
<dbReference type="Pfam" id="PF00535">
    <property type="entry name" value="Glycos_transf_2"/>
    <property type="match status" value="1"/>
</dbReference>
<evidence type="ECO:0000259" key="2">
    <source>
        <dbReference type="Pfam" id="PF00535"/>
    </source>
</evidence>
<dbReference type="AlphaFoldDB" id="A0A556M8Z7"/>
<dbReference type="InterPro" id="IPR029044">
    <property type="entry name" value="Nucleotide-diphossugar_trans"/>
</dbReference>
<dbReference type="Proteomes" id="UP000318733">
    <property type="component" value="Unassembled WGS sequence"/>
</dbReference>
<dbReference type="SUPFAM" id="SSF53448">
    <property type="entry name" value="Nucleotide-diphospho-sugar transferases"/>
    <property type="match status" value="1"/>
</dbReference>
<keyword evidence="1" id="KW-0812">Transmembrane</keyword>
<dbReference type="Gene3D" id="3.90.550.10">
    <property type="entry name" value="Spore Coat Polysaccharide Biosynthesis Protein SpsA, Chain A"/>
    <property type="match status" value="1"/>
</dbReference>
<dbReference type="PANTHER" id="PTHR22916">
    <property type="entry name" value="GLYCOSYLTRANSFERASE"/>
    <property type="match status" value="1"/>
</dbReference>
<reference evidence="3 4" key="1">
    <citation type="submission" date="2019-07" db="EMBL/GenBank/DDBJ databases">
        <authorList>
            <person name="Huq M.A."/>
        </authorList>
    </citation>
    <scope>NUCLEOTIDE SEQUENCE [LARGE SCALE GENOMIC DNA]</scope>
    <source>
        <strain evidence="3 4">MAH-19</strain>
    </source>
</reference>
<dbReference type="RefSeq" id="WP_144250689.1">
    <property type="nucleotide sequence ID" value="NZ_VLPK01000007.1"/>
</dbReference>
<dbReference type="InterPro" id="IPR001173">
    <property type="entry name" value="Glyco_trans_2-like"/>
</dbReference>
<gene>
    <name evidence="3" type="ORF">FO440_23135</name>
</gene>
<accession>A0A556M8Z7</accession>
<dbReference type="PANTHER" id="PTHR22916:SF3">
    <property type="entry name" value="UDP-GLCNAC:BETAGAL BETA-1,3-N-ACETYLGLUCOSAMINYLTRANSFERASE-LIKE PROTEIN 1"/>
    <property type="match status" value="1"/>
</dbReference>
<protein>
    <submittedName>
        <fullName evidence="3">Glycosyltransferase family 2 protein</fullName>
    </submittedName>
</protein>
<evidence type="ECO:0000256" key="1">
    <source>
        <dbReference type="SAM" id="Phobius"/>
    </source>
</evidence>
<evidence type="ECO:0000313" key="4">
    <source>
        <dbReference type="Proteomes" id="UP000318733"/>
    </source>
</evidence>
<keyword evidence="4" id="KW-1185">Reference proteome</keyword>
<name>A0A556M8Z7_9SPHI</name>
<evidence type="ECO:0000313" key="3">
    <source>
        <dbReference type="EMBL" id="TSJ36398.1"/>
    </source>
</evidence>
<organism evidence="3 4">
    <name type="scientific">Mucilaginibacter corticis</name>
    <dbReference type="NCBI Taxonomy" id="2597670"/>
    <lineage>
        <taxon>Bacteria</taxon>
        <taxon>Pseudomonadati</taxon>
        <taxon>Bacteroidota</taxon>
        <taxon>Sphingobacteriia</taxon>
        <taxon>Sphingobacteriales</taxon>
        <taxon>Sphingobacteriaceae</taxon>
        <taxon>Mucilaginibacter</taxon>
    </lineage>
</organism>
<dbReference type="CDD" id="cd04196">
    <property type="entry name" value="GT_2_like_d"/>
    <property type="match status" value="1"/>
</dbReference>
<sequence>MNDEPLILILMASYNGEKYIEAQLDSVINQTFRNWRLLIRDDGSTDLTLEIVKKYLKKNGKINLAINEGEEHGSVANFAALFDLARKDLEAAYFMFCDQDDVWLPEKIEASLNQLQKMEDAHPNAPVLVYGSLQMISENGEEINQAIKLRPQLGFKQTLVQNFAFGCTMMFNKSLLDLVRVIPRTSVNHDHWVALFTSAFGYSGFITEPMIKYRQHQQNVTSQGSSFQKRYGRFTKGLNDQLLNYKRQMTMLIQFNQNFGAQLKNNDKQLLTEYLNGYYKGRWAMLYQILKHKIFKLTFFQNVGMVYMIVFFYAQFKQIESDMLNQ</sequence>
<keyword evidence="1" id="KW-1133">Transmembrane helix</keyword>
<keyword evidence="1" id="KW-0472">Membrane</keyword>
<comment type="caution">
    <text evidence="3">The sequence shown here is derived from an EMBL/GenBank/DDBJ whole genome shotgun (WGS) entry which is preliminary data.</text>
</comment>
<dbReference type="EMBL" id="VLPK01000007">
    <property type="protein sequence ID" value="TSJ36398.1"/>
    <property type="molecule type" value="Genomic_DNA"/>
</dbReference>
<feature type="transmembrane region" description="Helical" evidence="1">
    <location>
        <begin position="294"/>
        <end position="316"/>
    </location>
</feature>
<keyword evidence="3" id="KW-0808">Transferase</keyword>
<dbReference type="OrthoDB" id="9802649at2"/>